<dbReference type="CDD" id="cd06554">
    <property type="entry name" value="ASCH_ASC-1_like"/>
    <property type="match status" value="1"/>
</dbReference>
<keyword evidence="2" id="KW-1185">Reference proteome</keyword>
<sequence>MKALSIRNPWAWLIVRPDLSGSARAAAIAAGVLKDIENRSWPTKFRGRVLIHASKGMTRAEYDAAQDPLWPVGGPTIELPPFDQLQRGGIIGVATIDECIDPIDRTSHWHMDGAFGFHLTDVKPLPFVACKGALNFFNVPPDVAVQLRQMHELGAI</sequence>
<protein>
    <recommendedName>
        <fullName evidence="3">ASCH domain-containing protein</fullName>
    </recommendedName>
</protein>
<dbReference type="RefSeq" id="WP_169500735.1">
    <property type="nucleotide sequence ID" value="NZ_JABBFZ010000022.1"/>
</dbReference>
<evidence type="ECO:0000313" key="1">
    <source>
        <dbReference type="EMBL" id="NML34554.1"/>
    </source>
</evidence>
<dbReference type="Gene3D" id="2.30.130.30">
    <property type="entry name" value="Hypothetical protein"/>
    <property type="match status" value="1"/>
</dbReference>
<organism evidence="1 2">
    <name type="scientific">Paraburkholderia antibiotica</name>
    <dbReference type="NCBI Taxonomy" id="2728839"/>
    <lineage>
        <taxon>Bacteria</taxon>
        <taxon>Pseudomonadati</taxon>
        <taxon>Pseudomonadota</taxon>
        <taxon>Betaproteobacteria</taxon>
        <taxon>Burkholderiales</taxon>
        <taxon>Burkholderiaceae</taxon>
        <taxon>Paraburkholderia</taxon>
    </lineage>
</organism>
<evidence type="ECO:0000313" key="2">
    <source>
        <dbReference type="Proteomes" id="UP000583127"/>
    </source>
</evidence>
<reference evidence="1 2" key="1">
    <citation type="submission" date="2020-04" db="EMBL/GenBank/DDBJ databases">
        <title>Paraburkholderia sp. G-4-1-8 isolated from soil.</title>
        <authorList>
            <person name="Dahal R.H."/>
        </authorList>
    </citation>
    <scope>NUCLEOTIDE SEQUENCE [LARGE SCALE GENOMIC DNA]</scope>
    <source>
        <strain evidence="1 2">G-4-1-8</strain>
    </source>
</reference>
<evidence type="ECO:0008006" key="3">
    <source>
        <dbReference type="Google" id="ProtNLM"/>
    </source>
</evidence>
<name>A0A7Y0A139_9BURK</name>
<dbReference type="Proteomes" id="UP000583127">
    <property type="component" value="Unassembled WGS sequence"/>
</dbReference>
<dbReference type="SUPFAM" id="SSF88697">
    <property type="entry name" value="PUA domain-like"/>
    <property type="match status" value="1"/>
</dbReference>
<dbReference type="InterPro" id="IPR015947">
    <property type="entry name" value="PUA-like_sf"/>
</dbReference>
<gene>
    <name evidence="1" type="ORF">HHL14_27445</name>
</gene>
<comment type="caution">
    <text evidence="1">The sequence shown here is derived from an EMBL/GenBank/DDBJ whole genome shotgun (WGS) entry which is preliminary data.</text>
</comment>
<proteinExistence type="predicted"/>
<dbReference type="EMBL" id="JABBFZ010000022">
    <property type="protein sequence ID" value="NML34554.1"/>
    <property type="molecule type" value="Genomic_DNA"/>
</dbReference>
<dbReference type="AlphaFoldDB" id="A0A7Y0A139"/>
<accession>A0A7Y0A139</accession>